<evidence type="ECO:0000256" key="1">
    <source>
        <dbReference type="ARBA" id="ARBA00006206"/>
    </source>
</evidence>
<gene>
    <name evidence="5" type="ORF">V5O48_004913</name>
</gene>
<name>A0ABR3FNQ9_9AGAR</name>
<keyword evidence="4" id="KW-0732">Signal</keyword>
<feature type="chain" id="PRO_5045083892" description="Aldose 1-epimerase" evidence="4">
    <location>
        <begin position="25"/>
        <end position="364"/>
    </location>
</feature>
<dbReference type="PANTHER" id="PTHR10091:SF6">
    <property type="entry name" value="1-EPIMERASE, PUTATIVE (AFU_ORTHOLOGUE AFUA_3G13240)-RELATED"/>
    <property type="match status" value="1"/>
</dbReference>
<evidence type="ECO:0000256" key="4">
    <source>
        <dbReference type="SAM" id="SignalP"/>
    </source>
</evidence>
<accession>A0ABR3FNQ9</accession>
<dbReference type="Gene3D" id="2.70.98.10">
    <property type="match status" value="1"/>
</dbReference>
<feature type="signal peptide" evidence="4">
    <location>
        <begin position="1"/>
        <end position="24"/>
    </location>
</feature>
<sequence length="364" mass="39946">MVMVYGALFSLLIPGLVPIGVANAQANETVGNAVNLTAPDGSAHATFIKTGATLTHFWVKDKDGEFRDIIIGFDNLTEYETAEAGTLYFGPIVGRYANRIRNGSDTLHGGFDGYNTRIWEVLTQSNNSVTFTLVDPDGKEGFPGFVFNTATYILDSNSSFKISLRAFATEETPILLSGHHFWNLEAYKESQDLLSHFVQFNSSRFVATDGNLIPNGTLTEVEGTPLDFRVAKSIGGSINDTAAEQYCGTGKTGCVGFDNCWVYDNNTGKEPIFSVWSTNSGIKLDVITDQPALQIYTCNGFDDTIPRKAEQGGPNATYGQHSCLVIEQESYIDAINNPEFGVDQIYGPNRTYEWEAEYKFSVLQ</sequence>
<reference evidence="5 6" key="1">
    <citation type="submission" date="2024-02" db="EMBL/GenBank/DDBJ databases">
        <title>A draft genome for the cacao thread blight pathogen Marasmius crinis-equi.</title>
        <authorList>
            <person name="Cohen S.P."/>
            <person name="Baruah I.K."/>
            <person name="Amoako-Attah I."/>
            <person name="Bukari Y."/>
            <person name="Meinhardt L.W."/>
            <person name="Bailey B.A."/>
        </authorList>
    </citation>
    <scope>NUCLEOTIDE SEQUENCE [LARGE SCALE GENOMIC DNA]</scope>
    <source>
        <strain evidence="5 6">GH-76</strain>
    </source>
</reference>
<dbReference type="InterPro" id="IPR014718">
    <property type="entry name" value="GH-type_carb-bd"/>
</dbReference>
<dbReference type="InterPro" id="IPR008183">
    <property type="entry name" value="Aldose_1/G6P_1-epimerase"/>
</dbReference>
<keyword evidence="3" id="KW-0119">Carbohydrate metabolism</keyword>
<comment type="similarity">
    <text evidence="1">Belongs to the aldose epimerase family.</text>
</comment>
<keyword evidence="6" id="KW-1185">Reference proteome</keyword>
<evidence type="ECO:0000313" key="5">
    <source>
        <dbReference type="EMBL" id="KAL0577070.1"/>
    </source>
</evidence>
<proteinExistence type="inferred from homology"/>
<dbReference type="SUPFAM" id="SSF74650">
    <property type="entry name" value="Galactose mutarotase-like"/>
    <property type="match status" value="1"/>
</dbReference>
<evidence type="ECO:0000313" key="6">
    <source>
        <dbReference type="Proteomes" id="UP001465976"/>
    </source>
</evidence>
<protein>
    <recommendedName>
        <fullName evidence="7">Aldose 1-epimerase</fullName>
    </recommendedName>
</protein>
<dbReference type="EMBL" id="JBAHYK010000180">
    <property type="protein sequence ID" value="KAL0577070.1"/>
    <property type="molecule type" value="Genomic_DNA"/>
</dbReference>
<dbReference type="Pfam" id="PF01263">
    <property type="entry name" value="Aldose_epim"/>
    <property type="match status" value="1"/>
</dbReference>
<keyword evidence="2" id="KW-0413">Isomerase</keyword>
<organism evidence="5 6">
    <name type="scientific">Marasmius crinis-equi</name>
    <dbReference type="NCBI Taxonomy" id="585013"/>
    <lineage>
        <taxon>Eukaryota</taxon>
        <taxon>Fungi</taxon>
        <taxon>Dikarya</taxon>
        <taxon>Basidiomycota</taxon>
        <taxon>Agaricomycotina</taxon>
        <taxon>Agaricomycetes</taxon>
        <taxon>Agaricomycetidae</taxon>
        <taxon>Agaricales</taxon>
        <taxon>Marasmiineae</taxon>
        <taxon>Marasmiaceae</taxon>
        <taxon>Marasmius</taxon>
    </lineage>
</organism>
<comment type="caution">
    <text evidence="5">The sequence shown here is derived from an EMBL/GenBank/DDBJ whole genome shotgun (WGS) entry which is preliminary data.</text>
</comment>
<evidence type="ECO:0000256" key="2">
    <source>
        <dbReference type="ARBA" id="ARBA00023235"/>
    </source>
</evidence>
<evidence type="ECO:0008006" key="7">
    <source>
        <dbReference type="Google" id="ProtNLM"/>
    </source>
</evidence>
<evidence type="ECO:0000256" key="3">
    <source>
        <dbReference type="ARBA" id="ARBA00023277"/>
    </source>
</evidence>
<dbReference type="CDD" id="cd09019">
    <property type="entry name" value="galactose_mutarotase_like"/>
    <property type="match status" value="1"/>
</dbReference>
<dbReference type="PANTHER" id="PTHR10091">
    <property type="entry name" value="ALDOSE-1-EPIMERASE"/>
    <property type="match status" value="1"/>
</dbReference>
<dbReference type="Proteomes" id="UP001465976">
    <property type="component" value="Unassembled WGS sequence"/>
</dbReference>
<dbReference type="InterPro" id="IPR047215">
    <property type="entry name" value="Galactose_mutarotase-like"/>
</dbReference>
<dbReference type="InterPro" id="IPR011013">
    <property type="entry name" value="Gal_mutarotase_sf_dom"/>
</dbReference>